<dbReference type="InterPro" id="IPR050097">
    <property type="entry name" value="Ferredoxin-NADP_redctase_2"/>
</dbReference>
<dbReference type="PANTHER" id="PTHR48105">
    <property type="entry name" value="THIOREDOXIN REDUCTASE 1-RELATED-RELATED"/>
    <property type="match status" value="1"/>
</dbReference>
<feature type="domain" description="FAD/NAD(P)-binding" evidence="3">
    <location>
        <begin position="6"/>
        <end position="285"/>
    </location>
</feature>
<reference evidence="4 5" key="1">
    <citation type="submission" date="2023-07" db="EMBL/GenBank/DDBJ databases">
        <title>Functional and genomic diversity of the sorghum phyllosphere microbiome.</title>
        <authorList>
            <person name="Shade A."/>
        </authorList>
    </citation>
    <scope>NUCLEOTIDE SEQUENCE [LARGE SCALE GENOMIC DNA]</scope>
    <source>
        <strain evidence="4 5">SORGH_AS_1064</strain>
    </source>
</reference>
<dbReference type="Proteomes" id="UP001225072">
    <property type="component" value="Unassembled WGS sequence"/>
</dbReference>
<dbReference type="PRINTS" id="PR00368">
    <property type="entry name" value="FADPNR"/>
</dbReference>
<keyword evidence="5" id="KW-1185">Reference proteome</keyword>
<dbReference type="EMBL" id="JAUTAL010000001">
    <property type="protein sequence ID" value="MDQ1095101.1"/>
    <property type="molecule type" value="Genomic_DNA"/>
</dbReference>
<dbReference type="Gene3D" id="3.50.50.60">
    <property type="entry name" value="FAD/NAD(P)-binding domain"/>
    <property type="match status" value="2"/>
</dbReference>
<protein>
    <submittedName>
        <fullName evidence="4">Thioredoxin reductase</fullName>
    </submittedName>
</protein>
<dbReference type="PRINTS" id="PR00469">
    <property type="entry name" value="PNDRDTASEII"/>
</dbReference>
<accession>A0ABU0TE47</accession>
<evidence type="ECO:0000259" key="3">
    <source>
        <dbReference type="Pfam" id="PF07992"/>
    </source>
</evidence>
<dbReference type="RefSeq" id="WP_307445573.1">
    <property type="nucleotide sequence ID" value="NZ_JAUTAL010000001.1"/>
</dbReference>
<dbReference type="Pfam" id="PF07992">
    <property type="entry name" value="Pyr_redox_2"/>
    <property type="match status" value="1"/>
</dbReference>
<proteinExistence type="predicted"/>
<evidence type="ECO:0000313" key="5">
    <source>
        <dbReference type="Proteomes" id="UP001225072"/>
    </source>
</evidence>
<sequence>MEDKDFDVIIIGGSYAGLSAGMALGRSLRNTLIIDDGKPCNIQTPQSHNFLTHDGSTPAEISSIAKEQVLKYGTVQFKDGLVTGIVKDSGRFEVETKHGEKFGARKIILATGIKDIKPDIPGFEECWGISVLHCPYCHGYEVRDEVTGVLATGDVAYEFTRMIHHWTKKLTLFTDGPSEMSAEQQQKFKEKNITIVEDRIKEIHHENGYIQELIFKNGKRKPLKALYAQINIEQNLDVSGIIACELAEHGVVKIDSAHKTSVEGIFACGDSVTLMRSVATAVAHGNMTGAIVNKELIEEDF</sequence>
<organism evidence="4 5">
    <name type="scientific">Chryseobacterium camelliae</name>
    <dbReference type="NCBI Taxonomy" id="1265445"/>
    <lineage>
        <taxon>Bacteria</taxon>
        <taxon>Pseudomonadati</taxon>
        <taxon>Bacteroidota</taxon>
        <taxon>Flavobacteriia</taxon>
        <taxon>Flavobacteriales</taxon>
        <taxon>Weeksellaceae</taxon>
        <taxon>Chryseobacterium group</taxon>
        <taxon>Chryseobacterium</taxon>
    </lineage>
</organism>
<dbReference type="InterPro" id="IPR023753">
    <property type="entry name" value="FAD/NAD-binding_dom"/>
</dbReference>
<dbReference type="InterPro" id="IPR036188">
    <property type="entry name" value="FAD/NAD-bd_sf"/>
</dbReference>
<evidence type="ECO:0000256" key="1">
    <source>
        <dbReference type="ARBA" id="ARBA00022630"/>
    </source>
</evidence>
<keyword evidence="1" id="KW-0285">Flavoprotein</keyword>
<name>A0ABU0TE47_9FLAO</name>
<dbReference type="SUPFAM" id="SSF51905">
    <property type="entry name" value="FAD/NAD(P)-binding domain"/>
    <property type="match status" value="1"/>
</dbReference>
<evidence type="ECO:0000313" key="4">
    <source>
        <dbReference type="EMBL" id="MDQ1095101.1"/>
    </source>
</evidence>
<comment type="caution">
    <text evidence="4">The sequence shown here is derived from an EMBL/GenBank/DDBJ whole genome shotgun (WGS) entry which is preliminary data.</text>
</comment>
<evidence type="ECO:0000256" key="2">
    <source>
        <dbReference type="ARBA" id="ARBA00023002"/>
    </source>
</evidence>
<gene>
    <name evidence="4" type="ORF">QE404_000248</name>
</gene>
<keyword evidence="2" id="KW-0560">Oxidoreductase</keyword>